<accession>A0A0N7M9S4</accession>
<evidence type="ECO:0000313" key="2">
    <source>
        <dbReference type="Proteomes" id="UP000051870"/>
    </source>
</evidence>
<dbReference type="STRING" id="1715693.PH7735_02649"/>
<protein>
    <submittedName>
        <fullName evidence="1">Uncharacterized protein</fullName>
    </submittedName>
</protein>
<sequence>MPTTACAKDFRRLVKQRVPKMFYDFAESESHTDLMFHSNPNCFQKGENPSSRRLRC</sequence>
<keyword evidence="2" id="KW-1185">Reference proteome</keyword>
<reference evidence="2" key="1">
    <citation type="submission" date="2015-09" db="EMBL/GenBank/DDBJ databases">
        <authorList>
            <person name="Rodrigo-Torres Lidia"/>
            <person name="Arahal R.David."/>
        </authorList>
    </citation>
    <scope>NUCLEOTIDE SEQUENCE [LARGE SCALE GENOMIC DNA]</scope>
    <source>
        <strain evidence="2">CECT 7735</strain>
    </source>
</reference>
<dbReference type="EMBL" id="CYTW01000002">
    <property type="protein sequence ID" value="CUK02766.1"/>
    <property type="molecule type" value="Genomic_DNA"/>
</dbReference>
<gene>
    <name evidence="1" type="ORF">PH7735_02649</name>
</gene>
<dbReference type="Proteomes" id="UP000051870">
    <property type="component" value="Unassembled WGS sequence"/>
</dbReference>
<organism evidence="1 2">
    <name type="scientific">Shimia thalassica</name>
    <dbReference type="NCBI Taxonomy" id="1715693"/>
    <lineage>
        <taxon>Bacteria</taxon>
        <taxon>Pseudomonadati</taxon>
        <taxon>Pseudomonadota</taxon>
        <taxon>Alphaproteobacteria</taxon>
        <taxon>Rhodobacterales</taxon>
        <taxon>Roseobacteraceae</taxon>
    </lineage>
</organism>
<evidence type="ECO:0000313" key="1">
    <source>
        <dbReference type="EMBL" id="CUK02766.1"/>
    </source>
</evidence>
<dbReference type="AlphaFoldDB" id="A0A0N7M9S4"/>
<proteinExistence type="predicted"/>
<name>A0A0N7M9S4_9RHOB</name>